<dbReference type="EMBL" id="CAKOFQ010006696">
    <property type="protein sequence ID" value="CAH1961650.1"/>
    <property type="molecule type" value="Genomic_DNA"/>
</dbReference>
<gene>
    <name evidence="6" type="ORF">ACAOBT_LOCUS4272</name>
</gene>
<evidence type="ECO:0000256" key="4">
    <source>
        <dbReference type="ARBA" id="ARBA00023136"/>
    </source>
</evidence>
<keyword evidence="7" id="KW-1185">Reference proteome</keyword>
<evidence type="ECO:0000256" key="3">
    <source>
        <dbReference type="ARBA" id="ARBA00022989"/>
    </source>
</evidence>
<dbReference type="GO" id="GO:0035151">
    <property type="term" value="P:regulation of tube size, open tracheal system"/>
    <property type="evidence" value="ECO:0007669"/>
    <property type="project" value="TreeGrafter"/>
</dbReference>
<accession>A0A9P0JVP2</accession>
<dbReference type="AlphaFoldDB" id="A0A9P0JVP2"/>
<dbReference type="Proteomes" id="UP001152888">
    <property type="component" value="Unassembled WGS sequence"/>
</dbReference>
<protein>
    <submittedName>
        <fullName evidence="6">Uncharacterized protein</fullName>
    </submittedName>
</protein>
<evidence type="ECO:0000313" key="6">
    <source>
        <dbReference type="EMBL" id="CAH1961650.1"/>
    </source>
</evidence>
<sequence length="132" mass="16188">MRDEEKNNYPKASNYLVNGALLTYIAGMFLIIAFCSPYWVKSFDETFSQFKNMGLWEYCFEQFRYPYYQFDHPFDGCHHVFSQEYYVIREWYVDAVYVKYHAAFMVKNTCIYIHIHRLTHTYKLEEIWCENI</sequence>
<dbReference type="GO" id="GO:0019991">
    <property type="term" value="P:septate junction assembly"/>
    <property type="evidence" value="ECO:0007669"/>
    <property type="project" value="TreeGrafter"/>
</dbReference>
<dbReference type="GO" id="GO:0016020">
    <property type="term" value="C:membrane"/>
    <property type="evidence" value="ECO:0007669"/>
    <property type="project" value="UniProtKB-SubCell"/>
</dbReference>
<comment type="subcellular location">
    <subcellularLocation>
        <location evidence="1">Membrane</location>
        <topology evidence="1">Multi-pass membrane protein</topology>
    </subcellularLocation>
</comment>
<proteinExistence type="predicted"/>
<keyword evidence="3 5" id="KW-1133">Transmembrane helix</keyword>
<dbReference type="InterPro" id="IPR004031">
    <property type="entry name" value="PMP22/EMP/MP20/Claudin"/>
</dbReference>
<dbReference type="OrthoDB" id="6140671at2759"/>
<evidence type="ECO:0000256" key="1">
    <source>
        <dbReference type="ARBA" id="ARBA00004141"/>
    </source>
</evidence>
<dbReference type="PANTHER" id="PTHR21284:SF12">
    <property type="entry name" value="EG:80H7.2 PROTEIN"/>
    <property type="match status" value="1"/>
</dbReference>
<evidence type="ECO:0000256" key="5">
    <source>
        <dbReference type="SAM" id="Phobius"/>
    </source>
</evidence>
<reference evidence="6" key="1">
    <citation type="submission" date="2022-03" db="EMBL/GenBank/DDBJ databases">
        <authorList>
            <person name="Sayadi A."/>
        </authorList>
    </citation>
    <scope>NUCLEOTIDE SEQUENCE</scope>
</reference>
<organism evidence="6 7">
    <name type="scientific">Acanthoscelides obtectus</name>
    <name type="common">Bean weevil</name>
    <name type="synonym">Bruchus obtectus</name>
    <dbReference type="NCBI Taxonomy" id="200917"/>
    <lineage>
        <taxon>Eukaryota</taxon>
        <taxon>Metazoa</taxon>
        <taxon>Ecdysozoa</taxon>
        <taxon>Arthropoda</taxon>
        <taxon>Hexapoda</taxon>
        <taxon>Insecta</taxon>
        <taxon>Pterygota</taxon>
        <taxon>Neoptera</taxon>
        <taxon>Endopterygota</taxon>
        <taxon>Coleoptera</taxon>
        <taxon>Polyphaga</taxon>
        <taxon>Cucujiformia</taxon>
        <taxon>Chrysomeloidea</taxon>
        <taxon>Chrysomelidae</taxon>
        <taxon>Bruchinae</taxon>
        <taxon>Bruchini</taxon>
        <taxon>Acanthoscelides</taxon>
    </lineage>
</organism>
<keyword evidence="4 5" id="KW-0472">Membrane</keyword>
<dbReference type="Gene3D" id="1.20.140.150">
    <property type="match status" value="1"/>
</dbReference>
<comment type="caution">
    <text evidence="6">The sequence shown here is derived from an EMBL/GenBank/DDBJ whole genome shotgun (WGS) entry which is preliminary data.</text>
</comment>
<dbReference type="PANTHER" id="PTHR21284">
    <property type="entry name" value="EG:80H7.2 PROTEIN"/>
    <property type="match status" value="1"/>
</dbReference>
<evidence type="ECO:0000313" key="7">
    <source>
        <dbReference type="Proteomes" id="UP001152888"/>
    </source>
</evidence>
<name>A0A9P0JVP2_ACAOB</name>
<feature type="transmembrane region" description="Helical" evidence="5">
    <location>
        <begin position="21"/>
        <end position="40"/>
    </location>
</feature>
<evidence type="ECO:0000256" key="2">
    <source>
        <dbReference type="ARBA" id="ARBA00022692"/>
    </source>
</evidence>
<dbReference type="Pfam" id="PF13903">
    <property type="entry name" value="Claudin_2"/>
    <property type="match status" value="1"/>
</dbReference>
<dbReference type="GO" id="GO:0005918">
    <property type="term" value="C:septate junction"/>
    <property type="evidence" value="ECO:0007669"/>
    <property type="project" value="TreeGrafter"/>
</dbReference>
<keyword evidence="2 5" id="KW-0812">Transmembrane</keyword>